<gene>
    <name evidence="1" type="ORF">M7I_7667</name>
</gene>
<name>H0EXX4_GLAL7</name>
<keyword evidence="2" id="KW-1185">Reference proteome</keyword>
<evidence type="ECO:0000313" key="1">
    <source>
        <dbReference type="EMBL" id="EHK96617.1"/>
    </source>
</evidence>
<proteinExistence type="predicted"/>
<evidence type="ECO:0000313" key="2">
    <source>
        <dbReference type="Proteomes" id="UP000005446"/>
    </source>
</evidence>
<organism evidence="1 2">
    <name type="scientific">Glarea lozoyensis (strain ATCC 74030 / MF5533)</name>
    <dbReference type="NCBI Taxonomy" id="1104152"/>
    <lineage>
        <taxon>Eukaryota</taxon>
        <taxon>Fungi</taxon>
        <taxon>Dikarya</taxon>
        <taxon>Ascomycota</taxon>
        <taxon>Pezizomycotina</taxon>
        <taxon>Leotiomycetes</taxon>
        <taxon>Helotiales</taxon>
        <taxon>Helotiaceae</taxon>
        <taxon>Glarea</taxon>
    </lineage>
</organism>
<dbReference type="HOGENOM" id="CLU_1115840_0_0_1"/>
<reference evidence="1 2" key="1">
    <citation type="journal article" date="2012" name="Eukaryot. Cell">
        <title>Genome sequence of the fungus Glarea lozoyensis: the first genome sequence of a species from the Helotiaceae family.</title>
        <authorList>
            <person name="Youssar L."/>
            <person name="Gruening B.A."/>
            <person name="Erxleben A."/>
            <person name="Guenther S."/>
            <person name="Huettel W."/>
        </authorList>
    </citation>
    <scope>NUCLEOTIDE SEQUENCE [LARGE SCALE GENOMIC DNA]</scope>
    <source>
        <strain evidence="2">ATCC 74030 / MF5533</strain>
    </source>
</reference>
<accession>H0EXX4</accession>
<protein>
    <submittedName>
        <fullName evidence="1">Uncharacterized protein</fullName>
    </submittedName>
</protein>
<sequence>MKDVLVERWRNGLRNISDLETYGGVEVSLCTRNARRRKIRQILASQTMRKYLRGSSFQWLSDDVETRFYESLKSKEAQRALWKSDPSVRKNVGDAISRCLETLETTGVDNDTKELNALWVETFDDVDDADEDSDEEFGPGSILDSKCLTRSEADAKGRFEWNARQSGTGTKLSLGDQGSLKVLAKATESCPLIVEWNGVTSKLGKEVKNVGINKTMFGKGAVMDHGEYMKGSWSGKPLPVIILIYTASL</sequence>
<dbReference type="EMBL" id="AGUE01000231">
    <property type="protein sequence ID" value="EHK96617.1"/>
    <property type="molecule type" value="Genomic_DNA"/>
</dbReference>
<comment type="caution">
    <text evidence="1">The sequence shown here is derived from an EMBL/GenBank/DDBJ whole genome shotgun (WGS) entry which is preliminary data.</text>
</comment>
<dbReference type="AlphaFoldDB" id="H0EXX4"/>
<dbReference type="OrthoDB" id="428577at2759"/>
<dbReference type="InParanoid" id="H0EXX4"/>
<dbReference type="Proteomes" id="UP000005446">
    <property type="component" value="Unassembled WGS sequence"/>
</dbReference>